<proteinExistence type="predicted"/>
<accession>A0A7H2BHN5</accession>
<sequence length="122" mass="13984">MDDGAQVLMELGSYPFSDLYAWVEDRCEVSWQLMLAQPENEPRPFIMPALMFTRGHHTQEFTQMLLCLFPGSTAKTPILVPGQDQQVMFSEARIAGDWMMISDGGDVHDFTFTMKKIEIDQF</sequence>
<reference evidence="1 2" key="1">
    <citation type="submission" date="2020-09" db="EMBL/GenBank/DDBJ databases">
        <title>Investigation of environmental microbe.</title>
        <authorList>
            <person name="Ou Y."/>
            <person name="Kang Q."/>
        </authorList>
    </citation>
    <scope>NUCLEOTIDE SEQUENCE [LARGE SCALE GENOMIC DNA]</scope>
    <source>
        <strain evidence="1 2">KJZ-9</strain>
    </source>
</reference>
<dbReference type="EMBL" id="CP061538">
    <property type="protein sequence ID" value="QNV39181.1"/>
    <property type="molecule type" value="Genomic_DNA"/>
</dbReference>
<protein>
    <submittedName>
        <fullName evidence="1">Uncharacterized protein</fullName>
    </submittedName>
</protein>
<dbReference type="InterPro" id="IPR029068">
    <property type="entry name" value="Glyas_Bleomycin-R_OHBP_Dase"/>
</dbReference>
<dbReference type="SUPFAM" id="SSF54593">
    <property type="entry name" value="Glyoxalase/Bleomycin resistance protein/Dihydroxybiphenyl dioxygenase"/>
    <property type="match status" value="1"/>
</dbReference>
<keyword evidence="2" id="KW-1185">Reference proteome</keyword>
<evidence type="ECO:0000313" key="1">
    <source>
        <dbReference type="EMBL" id="QNV39181.1"/>
    </source>
</evidence>
<name>A0A7H2BHN5_9MICC</name>
<organism evidence="1 2">
    <name type="scientific">Rothia amarae</name>
    <dbReference type="NCBI Taxonomy" id="169480"/>
    <lineage>
        <taxon>Bacteria</taxon>
        <taxon>Bacillati</taxon>
        <taxon>Actinomycetota</taxon>
        <taxon>Actinomycetes</taxon>
        <taxon>Micrococcales</taxon>
        <taxon>Micrococcaceae</taxon>
        <taxon>Rothia</taxon>
    </lineage>
</organism>
<dbReference type="AlphaFoldDB" id="A0A7H2BHN5"/>
<gene>
    <name evidence="1" type="ORF">IDM48_07075</name>
</gene>
<dbReference type="Proteomes" id="UP000516421">
    <property type="component" value="Chromosome"/>
</dbReference>
<evidence type="ECO:0000313" key="2">
    <source>
        <dbReference type="Proteomes" id="UP000516421"/>
    </source>
</evidence>
<dbReference type="KEGG" id="rama:IDM48_07075"/>
<dbReference type="Gene3D" id="3.30.720.110">
    <property type="match status" value="1"/>
</dbReference>
<dbReference type="RefSeq" id="WP_190616698.1">
    <property type="nucleotide sequence ID" value="NZ_CP061538.1"/>
</dbReference>